<dbReference type="EMBL" id="RYFI01000001">
    <property type="protein sequence ID" value="RXF75365.1"/>
    <property type="molecule type" value="Genomic_DNA"/>
</dbReference>
<organism evidence="2 3">
    <name type="scientific">Hansschlegelia zhihuaiae</name>
    <dbReference type="NCBI Taxonomy" id="405005"/>
    <lineage>
        <taxon>Bacteria</taxon>
        <taxon>Pseudomonadati</taxon>
        <taxon>Pseudomonadota</taxon>
        <taxon>Alphaproteobacteria</taxon>
        <taxon>Hyphomicrobiales</taxon>
        <taxon>Methylopilaceae</taxon>
        <taxon>Hansschlegelia</taxon>
    </lineage>
</organism>
<dbReference type="AlphaFoldDB" id="A0A4Q0MP45"/>
<dbReference type="Gene3D" id="2.150.10.10">
    <property type="entry name" value="Serralysin-like metalloprotease, C-terminal"/>
    <property type="match status" value="1"/>
</dbReference>
<gene>
    <name evidence="2" type="ORF">EK403_00410</name>
</gene>
<dbReference type="PRINTS" id="PR00313">
    <property type="entry name" value="CABNDNGRPT"/>
</dbReference>
<dbReference type="RefSeq" id="WP_128775543.1">
    <property type="nucleotide sequence ID" value="NZ_RYFI01000001.1"/>
</dbReference>
<evidence type="ECO:0008006" key="4">
    <source>
        <dbReference type="Google" id="ProtNLM"/>
    </source>
</evidence>
<evidence type="ECO:0000256" key="1">
    <source>
        <dbReference type="SAM" id="MobiDB-lite"/>
    </source>
</evidence>
<dbReference type="Proteomes" id="UP000289708">
    <property type="component" value="Unassembled WGS sequence"/>
</dbReference>
<dbReference type="SUPFAM" id="SSF51120">
    <property type="entry name" value="beta-Roll"/>
    <property type="match status" value="1"/>
</dbReference>
<comment type="caution">
    <text evidence="2">The sequence shown here is derived from an EMBL/GenBank/DDBJ whole genome shotgun (WGS) entry which is preliminary data.</text>
</comment>
<proteinExistence type="predicted"/>
<keyword evidence="3" id="KW-1185">Reference proteome</keyword>
<accession>A0A4Q0MP45</accession>
<evidence type="ECO:0000313" key="2">
    <source>
        <dbReference type="EMBL" id="RXF75365.1"/>
    </source>
</evidence>
<sequence>MAKTILGDNDDNELTGGKNAERLFGRGGGDDIDGGGGNDTIVAGDGDDFSIRGGKGADTFVYMSGDGQDQIVDFSIKQGDRLDLSLTGFGLEDLQDRDAGGDINDADRDGYYLRETSSNGKPEIQFFFGDDEGGFDQITLVGVSIKQLLKDIDKHPDHYDFFS</sequence>
<name>A0A4Q0MP45_9HYPH</name>
<feature type="region of interest" description="Disordered" evidence="1">
    <location>
        <begin position="1"/>
        <end position="46"/>
    </location>
</feature>
<dbReference type="InterPro" id="IPR011049">
    <property type="entry name" value="Serralysin-like_metalloprot_C"/>
</dbReference>
<reference evidence="2 3" key="1">
    <citation type="submission" date="2018-12" db="EMBL/GenBank/DDBJ databases">
        <title>bacterium Hansschlegelia zhihuaiae S113.</title>
        <authorList>
            <person name="He J."/>
        </authorList>
    </citation>
    <scope>NUCLEOTIDE SEQUENCE [LARGE SCALE GENOMIC DNA]</scope>
    <source>
        <strain evidence="2 3">S 113</strain>
    </source>
</reference>
<dbReference type="OrthoDB" id="9809583at2"/>
<evidence type="ECO:0000313" key="3">
    <source>
        <dbReference type="Proteomes" id="UP000289708"/>
    </source>
</evidence>
<protein>
    <recommendedName>
        <fullName evidence="4">Calcium-binding protein</fullName>
    </recommendedName>
</protein>